<sequence>MNVHFLSAAPARLQGEVSVGRNRLEAVAEQFEAMFLRQLLKQMRKASDVLGADNPMRSRSLDTLRDMQDDALADELAVRRQTGIADMIVRQLTGEGAPVAPAPAPLAVATMPRMQASVVQPLAATWRRGAEGAMRVWEQGSRAFRALVDSVIAHESGGRIDAVSPRGARGLMQLMPATAREMAQALGLEYDEPRLLSDREYNKQLGTAYLGKMLERYEGAGPLAVAAYNAGPGRVDEWLQRFGDPRSGAIGVAEWVERIPFKETRDYTRSILDGLRGQGLEPGGESNMARRALGGGLSADRFKPSVHSVALTSRTDAGAPRSAAFAQSVRIVTEDLSQ</sequence>
<dbReference type="Proteomes" id="UP000248259">
    <property type="component" value="Unassembled WGS sequence"/>
</dbReference>
<dbReference type="InterPro" id="IPR019301">
    <property type="entry name" value="Flagellar_prot_FlgJ_N"/>
</dbReference>
<dbReference type="Gene3D" id="1.10.530.10">
    <property type="match status" value="1"/>
</dbReference>
<dbReference type="AlphaFoldDB" id="A0A323UWU1"/>
<dbReference type="InterPro" id="IPR008258">
    <property type="entry name" value="Transglycosylase_SLT_dom_1"/>
</dbReference>
<dbReference type="CDD" id="cd13401">
    <property type="entry name" value="Slt70-like"/>
    <property type="match status" value="1"/>
</dbReference>
<dbReference type="RefSeq" id="WP_110524168.1">
    <property type="nucleotide sequence ID" value="NZ_QKOE01000005.1"/>
</dbReference>
<dbReference type="InterPro" id="IPR023346">
    <property type="entry name" value="Lysozyme-like_dom_sf"/>
</dbReference>
<evidence type="ECO:0000259" key="3">
    <source>
        <dbReference type="Pfam" id="PF10135"/>
    </source>
</evidence>
<accession>A0A323UWU1</accession>
<feature type="domain" description="Flagellar protein FlgJ N-terminal" evidence="3">
    <location>
        <begin position="41"/>
        <end position="91"/>
    </location>
</feature>
<evidence type="ECO:0000259" key="2">
    <source>
        <dbReference type="Pfam" id="PF01464"/>
    </source>
</evidence>
<organism evidence="4 5">
    <name type="scientific">Parazoarcus communis SWub3 = DSM 12120</name>
    <dbReference type="NCBI Taxonomy" id="1121029"/>
    <lineage>
        <taxon>Bacteria</taxon>
        <taxon>Pseudomonadati</taxon>
        <taxon>Pseudomonadota</taxon>
        <taxon>Betaproteobacteria</taxon>
        <taxon>Rhodocyclales</taxon>
        <taxon>Zoogloeaceae</taxon>
        <taxon>Parazoarcus</taxon>
    </lineage>
</organism>
<dbReference type="OrthoDB" id="9815002at2"/>
<feature type="domain" description="Transglycosylase SLT" evidence="2">
    <location>
        <begin position="137"/>
        <end position="244"/>
    </location>
</feature>
<evidence type="ECO:0000313" key="4">
    <source>
        <dbReference type="EMBL" id="PZA16944.1"/>
    </source>
</evidence>
<proteinExistence type="inferred from homology"/>
<dbReference type="SUPFAM" id="SSF53955">
    <property type="entry name" value="Lysozyme-like"/>
    <property type="match status" value="1"/>
</dbReference>
<comment type="caution">
    <text evidence="4">The sequence shown here is derived from an EMBL/GenBank/DDBJ whole genome shotgun (WGS) entry which is preliminary data.</text>
</comment>
<name>A0A323UWU1_9RHOO</name>
<gene>
    <name evidence="4" type="ORF">DNK49_09890</name>
</gene>
<reference evidence="4 5" key="1">
    <citation type="submission" date="2018-06" db="EMBL/GenBank/DDBJ databases">
        <title>Azoarcus communis strain SWub3 genome.</title>
        <authorList>
            <person name="Zorraquino Salvo V."/>
            <person name="Toubiana D."/>
            <person name="Blumwald E."/>
        </authorList>
    </citation>
    <scope>NUCLEOTIDE SEQUENCE [LARGE SCALE GENOMIC DNA]</scope>
    <source>
        <strain evidence="4 5">SWub3</strain>
    </source>
</reference>
<protein>
    <submittedName>
        <fullName evidence="4">Lytic transglycosylase</fullName>
    </submittedName>
</protein>
<evidence type="ECO:0000256" key="1">
    <source>
        <dbReference type="ARBA" id="ARBA00007734"/>
    </source>
</evidence>
<dbReference type="PANTHER" id="PTHR37423">
    <property type="entry name" value="SOLUBLE LYTIC MUREIN TRANSGLYCOSYLASE-RELATED"/>
    <property type="match status" value="1"/>
</dbReference>
<comment type="similarity">
    <text evidence="1">Belongs to the transglycosylase Slt family.</text>
</comment>
<dbReference type="Pfam" id="PF01464">
    <property type="entry name" value="SLT"/>
    <property type="match status" value="1"/>
</dbReference>
<keyword evidence="5" id="KW-1185">Reference proteome</keyword>
<evidence type="ECO:0000313" key="5">
    <source>
        <dbReference type="Proteomes" id="UP000248259"/>
    </source>
</evidence>
<dbReference type="PANTHER" id="PTHR37423:SF2">
    <property type="entry name" value="MEMBRANE-BOUND LYTIC MUREIN TRANSGLYCOSYLASE C"/>
    <property type="match status" value="1"/>
</dbReference>
<dbReference type="EMBL" id="QKOE01000005">
    <property type="protein sequence ID" value="PZA16944.1"/>
    <property type="molecule type" value="Genomic_DNA"/>
</dbReference>
<dbReference type="Pfam" id="PF10135">
    <property type="entry name" value="Rod-binding"/>
    <property type="match status" value="1"/>
</dbReference>